<dbReference type="Proteomes" id="UP001054846">
    <property type="component" value="Chromosome"/>
</dbReference>
<evidence type="ECO:0000256" key="2">
    <source>
        <dbReference type="ARBA" id="ARBA00022679"/>
    </source>
</evidence>
<dbReference type="RefSeq" id="WP_230843401.1">
    <property type="nucleotide sequence ID" value="NZ_CP063845.1"/>
</dbReference>
<keyword evidence="6" id="KW-1185">Reference proteome</keyword>
<reference evidence="5 6" key="1">
    <citation type="journal article" date="2021" name="Genome Biol. Evol.">
        <title>Complete Genome Sequencing of a Novel Gloeobacter Species from a Waterfall Cave in Mexico.</title>
        <authorList>
            <person name="Saw J.H."/>
            <person name="Cardona T."/>
            <person name="Montejano G."/>
        </authorList>
    </citation>
    <scope>NUCLEOTIDE SEQUENCE [LARGE SCALE GENOMIC DNA]</scope>
    <source>
        <strain evidence="5">MG652769</strain>
    </source>
</reference>
<dbReference type="Pfam" id="PF01648">
    <property type="entry name" value="ACPS"/>
    <property type="match status" value="1"/>
</dbReference>
<evidence type="ECO:0000259" key="3">
    <source>
        <dbReference type="Pfam" id="PF01648"/>
    </source>
</evidence>
<evidence type="ECO:0000256" key="1">
    <source>
        <dbReference type="ARBA" id="ARBA00010990"/>
    </source>
</evidence>
<dbReference type="Pfam" id="PF22624">
    <property type="entry name" value="AASDHPPT_N"/>
    <property type="match status" value="1"/>
</dbReference>
<organism evidence="5 6">
    <name type="scientific">Gloeobacter morelensis MG652769</name>
    <dbReference type="NCBI Taxonomy" id="2781736"/>
    <lineage>
        <taxon>Bacteria</taxon>
        <taxon>Bacillati</taxon>
        <taxon>Cyanobacteriota</taxon>
        <taxon>Cyanophyceae</taxon>
        <taxon>Gloeobacterales</taxon>
        <taxon>Gloeobacteraceae</taxon>
        <taxon>Gloeobacter</taxon>
        <taxon>Gloeobacter morelensis</taxon>
    </lineage>
</organism>
<dbReference type="Gene3D" id="3.90.470.20">
    <property type="entry name" value="4'-phosphopantetheinyl transferase domain"/>
    <property type="match status" value="2"/>
</dbReference>
<keyword evidence="2 5" id="KW-0808">Transferase</keyword>
<dbReference type="InterPro" id="IPR055066">
    <property type="entry name" value="AASDHPPT_N"/>
</dbReference>
<proteinExistence type="inferred from homology"/>
<evidence type="ECO:0000259" key="4">
    <source>
        <dbReference type="Pfam" id="PF22624"/>
    </source>
</evidence>
<dbReference type="SUPFAM" id="SSF56214">
    <property type="entry name" value="4'-phosphopantetheinyl transferase"/>
    <property type="match status" value="2"/>
</dbReference>
<dbReference type="InterPro" id="IPR037143">
    <property type="entry name" value="4-PPantetheinyl_Trfase_dom_sf"/>
</dbReference>
<evidence type="ECO:0000313" key="6">
    <source>
        <dbReference type="Proteomes" id="UP001054846"/>
    </source>
</evidence>
<dbReference type="InterPro" id="IPR008278">
    <property type="entry name" value="4-PPantetheinyl_Trfase_dom"/>
</dbReference>
<name>A0ABY3PRB0_9CYAN</name>
<gene>
    <name evidence="5" type="ORF">ISF26_08100</name>
</gene>
<dbReference type="PANTHER" id="PTHR12215">
    <property type="entry name" value="PHOSPHOPANTETHEINE TRANSFERASE"/>
    <property type="match status" value="1"/>
</dbReference>
<feature type="domain" description="4'-phosphopantetheinyl transferase N-terminal" evidence="4">
    <location>
        <begin position="43"/>
        <end position="122"/>
    </location>
</feature>
<feature type="domain" description="4'-phosphopantetheinyl transferase" evidence="3">
    <location>
        <begin position="129"/>
        <end position="233"/>
    </location>
</feature>
<sequence>METRLLLADDALTGASVGELASGDLHVWCVSLQALGPVDRWRRTLDPEECARAGRYHFERDRDLFIIGRGVLRTILSGYLQCEPVDLDFGYGSSGKPALAGAFVASPLRFNLSHSAGLALYAVTLNREIGIDIEYNRSTLVVESLVERYFSKREAAAFRVLPADKRRQAFFRSWTCKEACLKATGDGLTAPLDRVEVGFDGDGPARLLAIDGDKKAAAGWSLRELQPAFNYAAALAVQGLLGRLLWRRWPQSSNQPD</sequence>
<dbReference type="EMBL" id="CP063845">
    <property type="protein sequence ID" value="UFP96156.1"/>
    <property type="molecule type" value="Genomic_DNA"/>
</dbReference>
<accession>A0ABY3PRB0</accession>
<dbReference type="PANTHER" id="PTHR12215:SF10">
    <property type="entry name" value="L-AMINOADIPATE-SEMIALDEHYDE DEHYDROGENASE-PHOSPHOPANTETHEINYL TRANSFERASE"/>
    <property type="match status" value="1"/>
</dbReference>
<evidence type="ECO:0000313" key="5">
    <source>
        <dbReference type="EMBL" id="UFP96156.1"/>
    </source>
</evidence>
<dbReference type="GO" id="GO:0016740">
    <property type="term" value="F:transferase activity"/>
    <property type="evidence" value="ECO:0007669"/>
    <property type="project" value="UniProtKB-KW"/>
</dbReference>
<dbReference type="InterPro" id="IPR050559">
    <property type="entry name" value="P-Pant_transferase_sf"/>
</dbReference>
<protein>
    <submittedName>
        <fullName evidence="5">4'-phosphopantetheinyl transferase superfamily protein</fullName>
    </submittedName>
</protein>
<comment type="similarity">
    <text evidence="1">Belongs to the P-Pant transferase superfamily. Gsp/Sfp/HetI/AcpT family.</text>
</comment>